<gene>
    <name evidence="2" type="ORF">EYF80_054246</name>
</gene>
<proteinExistence type="predicted"/>
<comment type="caution">
    <text evidence="2">The sequence shown here is derived from an EMBL/GenBank/DDBJ whole genome shotgun (WGS) entry which is preliminary data.</text>
</comment>
<accession>A0A4Z2F376</accession>
<evidence type="ECO:0000256" key="1">
    <source>
        <dbReference type="SAM" id="MobiDB-lite"/>
    </source>
</evidence>
<evidence type="ECO:0000313" key="3">
    <source>
        <dbReference type="Proteomes" id="UP000314294"/>
    </source>
</evidence>
<keyword evidence="3" id="KW-1185">Reference proteome</keyword>
<dbReference type="EMBL" id="SRLO01001744">
    <property type="protein sequence ID" value="TNN35585.1"/>
    <property type="molecule type" value="Genomic_DNA"/>
</dbReference>
<dbReference type="Proteomes" id="UP000314294">
    <property type="component" value="Unassembled WGS sequence"/>
</dbReference>
<protein>
    <submittedName>
        <fullName evidence="2">Uncharacterized protein</fullName>
    </submittedName>
</protein>
<reference evidence="2 3" key="1">
    <citation type="submission" date="2019-03" db="EMBL/GenBank/DDBJ databases">
        <title>First draft genome of Liparis tanakae, snailfish: a comprehensive survey of snailfish specific genes.</title>
        <authorList>
            <person name="Kim W."/>
            <person name="Song I."/>
            <person name="Jeong J.-H."/>
            <person name="Kim D."/>
            <person name="Kim S."/>
            <person name="Ryu S."/>
            <person name="Song J.Y."/>
            <person name="Lee S.K."/>
        </authorList>
    </citation>
    <scope>NUCLEOTIDE SEQUENCE [LARGE SCALE GENOMIC DNA]</scope>
    <source>
        <tissue evidence="2">Muscle</tissue>
    </source>
</reference>
<sequence>MPLRIAADLQEGARSRSHLNKHTSEFPGISRKSSQSAGRGVAARHTAHMPPCGLSSTQLRSTHAFFPPLMIPARVPD</sequence>
<evidence type="ECO:0000313" key="2">
    <source>
        <dbReference type="EMBL" id="TNN35585.1"/>
    </source>
</evidence>
<dbReference type="AlphaFoldDB" id="A0A4Z2F376"/>
<feature type="region of interest" description="Disordered" evidence="1">
    <location>
        <begin position="10"/>
        <end position="55"/>
    </location>
</feature>
<organism evidence="2 3">
    <name type="scientific">Liparis tanakae</name>
    <name type="common">Tanaka's snailfish</name>
    <dbReference type="NCBI Taxonomy" id="230148"/>
    <lineage>
        <taxon>Eukaryota</taxon>
        <taxon>Metazoa</taxon>
        <taxon>Chordata</taxon>
        <taxon>Craniata</taxon>
        <taxon>Vertebrata</taxon>
        <taxon>Euteleostomi</taxon>
        <taxon>Actinopterygii</taxon>
        <taxon>Neopterygii</taxon>
        <taxon>Teleostei</taxon>
        <taxon>Neoteleostei</taxon>
        <taxon>Acanthomorphata</taxon>
        <taxon>Eupercaria</taxon>
        <taxon>Perciformes</taxon>
        <taxon>Cottioidei</taxon>
        <taxon>Cottales</taxon>
        <taxon>Liparidae</taxon>
        <taxon>Liparis</taxon>
    </lineage>
</organism>
<name>A0A4Z2F376_9TELE</name>